<feature type="transmembrane region" description="Helical" evidence="7">
    <location>
        <begin position="120"/>
        <end position="143"/>
    </location>
</feature>
<evidence type="ECO:0000256" key="3">
    <source>
        <dbReference type="ARBA" id="ARBA00022475"/>
    </source>
</evidence>
<proteinExistence type="inferred from homology"/>
<evidence type="ECO:0000256" key="4">
    <source>
        <dbReference type="ARBA" id="ARBA00022692"/>
    </source>
</evidence>
<dbReference type="AlphaFoldDB" id="A0A0L0JCT3"/>
<dbReference type="InterPro" id="IPR045621">
    <property type="entry name" value="BPD_transp_1_N"/>
</dbReference>
<dbReference type="PROSITE" id="PS50928">
    <property type="entry name" value="ABC_TM1"/>
    <property type="match status" value="1"/>
</dbReference>
<evidence type="ECO:0000313" key="10">
    <source>
        <dbReference type="Proteomes" id="UP000037151"/>
    </source>
</evidence>
<dbReference type="SUPFAM" id="SSF161098">
    <property type="entry name" value="MetI-like"/>
    <property type="match status" value="1"/>
</dbReference>
<name>A0A0L0JCT3_9ACTN</name>
<feature type="transmembrane region" description="Helical" evidence="7">
    <location>
        <begin position="197"/>
        <end position="220"/>
    </location>
</feature>
<dbReference type="GO" id="GO:0005886">
    <property type="term" value="C:plasma membrane"/>
    <property type="evidence" value="ECO:0007669"/>
    <property type="project" value="UniProtKB-SubCell"/>
</dbReference>
<dbReference type="PATRIC" id="fig|42234.21.peg.9276"/>
<dbReference type="PANTHER" id="PTHR43163:SF3">
    <property type="entry name" value="PEPTIDE ABC TRANSPORTER PERMEASE PROTEIN"/>
    <property type="match status" value="1"/>
</dbReference>
<dbReference type="InterPro" id="IPR000515">
    <property type="entry name" value="MetI-like"/>
</dbReference>
<evidence type="ECO:0000256" key="7">
    <source>
        <dbReference type="RuleBase" id="RU363032"/>
    </source>
</evidence>
<feature type="domain" description="ABC transmembrane type-1" evidence="8">
    <location>
        <begin position="116"/>
        <end position="316"/>
    </location>
</feature>
<comment type="similarity">
    <text evidence="7">Belongs to the binding-protein-dependent transport system permease family.</text>
</comment>
<organism evidence="9 10">
    <name type="scientific">Streptomyces acidiscabies</name>
    <dbReference type="NCBI Taxonomy" id="42234"/>
    <lineage>
        <taxon>Bacteria</taxon>
        <taxon>Bacillati</taxon>
        <taxon>Actinomycetota</taxon>
        <taxon>Actinomycetes</taxon>
        <taxon>Kitasatosporales</taxon>
        <taxon>Streptomycetaceae</taxon>
        <taxon>Streptomyces</taxon>
    </lineage>
</organism>
<keyword evidence="3" id="KW-1003">Cell membrane</keyword>
<dbReference type="InterPro" id="IPR035906">
    <property type="entry name" value="MetI-like_sf"/>
</dbReference>
<keyword evidence="2 7" id="KW-0813">Transport</keyword>
<evidence type="ECO:0000256" key="6">
    <source>
        <dbReference type="ARBA" id="ARBA00023136"/>
    </source>
</evidence>
<dbReference type="Pfam" id="PF19300">
    <property type="entry name" value="BPD_transp_1_N"/>
    <property type="match status" value="1"/>
</dbReference>
<dbReference type="EMBL" id="JPPY01000263">
    <property type="protein sequence ID" value="KND23269.1"/>
    <property type="molecule type" value="Genomic_DNA"/>
</dbReference>
<feature type="transmembrane region" description="Helical" evidence="7">
    <location>
        <begin position="26"/>
        <end position="51"/>
    </location>
</feature>
<gene>
    <name evidence="9" type="ORF">IQ63_45160</name>
</gene>
<keyword evidence="4 7" id="KW-0812">Transmembrane</keyword>
<dbReference type="Pfam" id="PF00528">
    <property type="entry name" value="BPD_transp_1"/>
    <property type="match status" value="1"/>
</dbReference>
<dbReference type="Proteomes" id="UP000037151">
    <property type="component" value="Unassembled WGS sequence"/>
</dbReference>
<feature type="transmembrane region" description="Helical" evidence="7">
    <location>
        <begin position="297"/>
        <end position="323"/>
    </location>
</feature>
<feature type="transmembrane region" description="Helical" evidence="7">
    <location>
        <begin position="251"/>
        <end position="277"/>
    </location>
</feature>
<evidence type="ECO:0000256" key="5">
    <source>
        <dbReference type="ARBA" id="ARBA00022989"/>
    </source>
</evidence>
<reference evidence="10" key="1">
    <citation type="submission" date="2014-07" db="EMBL/GenBank/DDBJ databases">
        <title>Genome sequencing of plant-pathogenic Streptomyces species.</title>
        <authorList>
            <person name="Harrison J."/>
            <person name="Sapp M."/>
            <person name="Thwaites R."/>
            <person name="Studholme D.J."/>
        </authorList>
    </citation>
    <scope>NUCLEOTIDE SEQUENCE [LARGE SCALE GENOMIC DNA]</scope>
    <source>
        <strain evidence="10">NCPPB 4445</strain>
    </source>
</reference>
<dbReference type="RefSeq" id="WP_050375829.1">
    <property type="nucleotide sequence ID" value="NZ_KQ257835.1"/>
</dbReference>
<evidence type="ECO:0000256" key="1">
    <source>
        <dbReference type="ARBA" id="ARBA00004651"/>
    </source>
</evidence>
<dbReference type="OrthoDB" id="3171583at2"/>
<keyword evidence="6 7" id="KW-0472">Membrane</keyword>
<dbReference type="GO" id="GO:0055085">
    <property type="term" value="P:transmembrane transport"/>
    <property type="evidence" value="ECO:0007669"/>
    <property type="project" value="InterPro"/>
</dbReference>
<keyword evidence="5 7" id="KW-1133">Transmembrane helix</keyword>
<feature type="transmembrane region" description="Helical" evidence="7">
    <location>
        <begin position="150"/>
        <end position="177"/>
    </location>
</feature>
<dbReference type="CDD" id="cd06261">
    <property type="entry name" value="TM_PBP2"/>
    <property type="match status" value="1"/>
</dbReference>
<dbReference type="Gene3D" id="1.10.3720.10">
    <property type="entry name" value="MetI-like"/>
    <property type="match status" value="1"/>
</dbReference>
<evidence type="ECO:0000313" key="9">
    <source>
        <dbReference type="EMBL" id="KND23269.1"/>
    </source>
</evidence>
<protein>
    <submittedName>
        <fullName evidence="9">ABC transporter permease</fullName>
    </submittedName>
</protein>
<dbReference type="PANTHER" id="PTHR43163">
    <property type="entry name" value="DIPEPTIDE TRANSPORT SYSTEM PERMEASE PROTEIN DPPB-RELATED"/>
    <property type="match status" value="1"/>
</dbReference>
<sequence>MSALPEAGLPVATPRRVWRLGFVSRVISTVMGAVGTILAASFVIFAALSFAPGDPVAQILGAKATDKARAAKSAELGLDDPLVERYWHWLTSLVHGDLGTSFTYREDVTKLVGPRLDTTFLLVLMAALMMLVVGIALGSLGGISERWRPYISAVAGLGISVPTFVASSVLISVFAVQLGWFPTYGAGEGFADRVKHLVLPAIALSISYGAYVTQLSATAVRDEAAKEHVMTSRGRGIPGKRIIFRHILRNAALPVMTASGLAIAGLVAGAVVVEQAFAIDGIGSLLIASISSKDYPVVLAVSLVVVVVFVVVMTIIDVAQVLLDPRQREDS</sequence>
<comment type="caution">
    <text evidence="9">The sequence shown here is derived from an EMBL/GenBank/DDBJ whole genome shotgun (WGS) entry which is preliminary data.</text>
</comment>
<evidence type="ECO:0000256" key="2">
    <source>
        <dbReference type="ARBA" id="ARBA00022448"/>
    </source>
</evidence>
<accession>A0A0L0JCT3</accession>
<evidence type="ECO:0000259" key="8">
    <source>
        <dbReference type="PROSITE" id="PS50928"/>
    </source>
</evidence>
<comment type="subcellular location">
    <subcellularLocation>
        <location evidence="1 7">Cell membrane</location>
        <topology evidence="1 7">Multi-pass membrane protein</topology>
    </subcellularLocation>
</comment>